<sequence length="185" mass="21150">MEKQLKVKILPETYPFSPRMDYKSNQENAATPHCWNGSVSCPNSPLASMISNADELSPPSAFLKSQTYFRNHSSGQNILSRNRNASPENTKFVVFADANSNIQRRHVGVLKNFTHESETIKPIYNCNNNCAEIDFDPTSPKISCMGHITYKNKPIKKGKGVEEKEHVTTFRRMFLNARKKQKRRE</sequence>
<proteinExistence type="predicted"/>
<accession>A0ACB0J674</accession>
<evidence type="ECO:0000313" key="2">
    <source>
        <dbReference type="Proteomes" id="UP001177021"/>
    </source>
</evidence>
<dbReference type="Proteomes" id="UP001177021">
    <property type="component" value="Unassembled WGS sequence"/>
</dbReference>
<keyword evidence="2" id="KW-1185">Reference proteome</keyword>
<gene>
    <name evidence="1" type="ORF">MILVUS5_LOCUS9613</name>
</gene>
<organism evidence="1 2">
    <name type="scientific">Trifolium pratense</name>
    <name type="common">Red clover</name>
    <dbReference type="NCBI Taxonomy" id="57577"/>
    <lineage>
        <taxon>Eukaryota</taxon>
        <taxon>Viridiplantae</taxon>
        <taxon>Streptophyta</taxon>
        <taxon>Embryophyta</taxon>
        <taxon>Tracheophyta</taxon>
        <taxon>Spermatophyta</taxon>
        <taxon>Magnoliopsida</taxon>
        <taxon>eudicotyledons</taxon>
        <taxon>Gunneridae</taxon>
        <taxon>Pentapetalae</taxon>
        <taxon>rosids</taxon>
        <taxon>fabids</taxon>
        <taxon>Fabales</taxon>
        <taxon>Fabaceae</taxon>
        <taxon>Papilionoideae</taxon>
        <taxon>50 kb inversion clade</taxon>
        <taxon>NPAAA clade</taxon>
        <taxon>Hologalegina</taxon>
        <taxon>IRL clade</taxon>
        <taxon>Trifolieae</taxon>
        <taxon>Trifolium</taxon>
    </lineage>
</organism>
<comment type="caution">
    <text evidence="1">The sequence shown here is derived from an EMBL/GenBank/DDBJ whole genome shotgun (WGS) entry which is preliminary data.</text>
</comment>
<dbReference type="EMBL" id="CASHSV030000024">
    <property type="protein sequence ID" value="CAJ2639616.1"/>
    <property type="molecule type" value="Genomic_DNA"/>
</dbReference>
<reference evidence="1" key="1">
    <citation type="submission" date="2023-10" db="EMBL/GenBank/DDBJ databases">
        <authorList>
            <person name="Rodriguez Cubillos JULIANA M."/>
            <person name="De Vega J."/>
        </authorList>
    </citation>
    <scope>NUCLEOTIDE SEQUENCE</scope>
</reference>
<name>A0ACB0J674_TRIPR</name>
<protein>
    <submittedName>
        <fullName evidence="1">Uncharacterized protein</fullName>
    </submittedName>
</protein>
<evidence type="ECO:0000313" key="1">
    <source>
        <dbReference type="EMBL" id="CAJ2639616.1"/>
    </source>
</evidence>